<keyword evidence="1" id="KW-0732">Signal</keyword>
<feature type="signal peptide" evidence="1">
    <location>
        <begin position="1"/>
        <end position="26"/>
    </location>
</feature>
<feature type="chain" id="PRO_5037135340" evidence="1">
    <location>
        <begin position="27"/>
        <end position="214"/>
    </location>
</feature>
<keyword evidence="4" id="KW-1185">Reference proteome</keyword>
<dbReference type="RefSeq" id="WP_186917366.1">
    <property type="nucleotide sequence ID" value="NZ_JACOFZ010000007.1"/>
</dbReference>
<dbReference type="PANTHER" id="PTHR39200">
    <property type="entry name" value="HYPOTHETICAL EXPORTED PROTEIN"/>
    <property type="match status" value="1"/>
</dbReference>
<evidence type="ECO:0000313" key="3">
    <source>
        <dbReference type="EMBL" id="MBC3882801.1"/>
    </source>
</evidence>
<protein>
    <submittedName>
        <fullName evidence="3">DUF2807 domain-containing protein</fullName>
    </submittedName>
</protein>
<evidence type="ECO:0000259" key="2">
    <source>
        <dbReference type="Pfam" id="PF10988"/>
    </source>
</evidence>
<name>A0A923HRL9_9BURK</name>
<dbReference type="AlphaFoldDB" id="A0A923HRL9"/>
<evidence type="ECO:0000313" key="4">
    <source>
        <dbReference type="Proteomes" id="UP000627446"/>
    </source>
</evidence>
<sequence>MRQSRLFGMAAAVGTALTLVSGLALAGEQSRNATPFTAIRTQGALIVEVEVGPAYSIRVKGDDKYISQVVTDITGDELLISYKEKKNIRISDDLKVIVTTPSLTKFKMEGAGMTTVKKISGDRFDLNYEGVGMLVMTGKVTNFKVRAQGVGHVEAKELIAENVEANVEGIGSVNVYASEKLKANVQGIGSLNYYGHPKSISKTVDGIGGVSAGK</sequence>
<organism evidence="3 4">
    <name type="scientific">Undibacterium nitidum</name>
    <dbReference type="NCBI Taxonomy" id="2762298"/>
    <lineage>
        <taxon>Bacteria</taxon>
        <taxon>Pseudomonadati</taxon>
        <taxon>Pseudomonadota</taxon>
        <taxon>Betaproteobacteria</taxon>
        <taxon>Burkholderiales</taxon>
        <taxon>Oxalobacteraceae</taxon>
        <taxon>Undibacterium</taxon>
    </lineage>
</organism>
<gene>
    <name evidence="3" type="ORF">H8K36_15530</name>
</gene>
<dbReference type="Gene3D" id="2.160.20.120">
    <property type="match status" value="2"/>
</dbReference>
<feature type="domain" description="Putative auto-transporter adhesin head GIN" evidence="2">
    <location>
        <begin position="35"/>
        <end position="197"/>
    </location>
</feature>
<dbReference type="InterPro" id="IPR021255">
    <property type="entry name" value="DUF2807"/>
</dbReference>
<reference evidence="3" key="1">
    <citation type="submission" date="2020-08" db="EMBL/GenBank/DDBJ databases">
        <title>Novel species isolated from subtropical streams in China.</title>
        <authorList>
            <person name="Lu H."/>
        </authorList>
    </citation>
    <scope>NUCLEOTIDE SEQUENCE</scope>
    <source>
        <strain evidence="3">LX22W</strain>
    </source>
</reference>
<evidence type="ECO:0000256" key="1">
    <source>
        <dbReference type="SAM" id="SignalP"/>
    </source>
</evidence>
<dbReference type="Pfam" id="PF10988">
    <property type="entry name" value="DUF2807"/>
    <property type="match status" value="1"/>
</dbReference>
<comment type="caution">
    <text evidence="3">The sequence shown here is derived from an EMBL/GenBank/DDBJ whole genome shotgun (WGS) entry which is preliminary data.</text>
</comment>
<proteinExistence type="predicted"/>
<accession>A0A923HRL9</accession>
<dbReference type="Proteomes" id="UP000627446">
    <property type="component" value="Unassembled WGS sequence"/>
</dbReference>
<dbReference type="PANTHER" id="PTHR39200:SF1">
    <property type="entry name" value="AUTO-TRANSPORTER ADHESIN HEAD GIN DOMAIN-CONTAINING PROTEIN-RELATED"/>
    <property type="match status" value="1"/>
</dbReference>
<dbReference type="EMBL" id="JACOFZ010000007">
    <property type="protein sequence ID" value="MBC3882801.1"/>
    <property type="molecule type" value="Genomic_DNA"/>
</dbReference>